<dbReference type="PROSITE" id="PS00633">
    <property type="entry name" value="BROMODOMAIN_1"/>
    <property type="match status" value="1"/>
</dbReference>
<evidence type="ECO:0000256" key="11">
    <source>
        <dbReference type="SAM" id="MobiDB-lite"/>
    </source>
</evidence>
<keyword evidence="2" id="KW-0597">Phosphoprotein</keyword>
<dbReference type="GO" id="GO:0016586">
    <property type="term" value="C:RSC-type complex"/>
    <property type="evidence" value="ECO:0007669"/>
    <property type="project" value="InterPro"/>
</dbReference>
<evidence type="ECO:0000256" key="2">
    <source>
        <dbReference type="ARBA" id="ARBA00022553"/>
    </source>
</evidence>
<dbReference type="InterPro" id="IPR036427">
    <property type="entry name" value="Bromodomain-like_sf"/>
</dbReference>
<feature type="domain" description="Bromo" evidence="12">
    <location>
        <begin position="45"/>
        <end position="96"/>
    </location>
</feature>
<dbReference type="OMA" id="PPYWYLG"/>
<protein>
    <submittedName>
        <fullName evidence="14">Uncharacterized protein</fullName>
    </submittedName>
</protein>
<keyword evidence="3" id="KW-0677">Repeat</keyword>
<dbReference type="AlphaFoldDB" id="A3LRA0"/>
<dbReference type="EMBL" id="CP000497">
    <property type="protein sequence ID" value="ABN65344.2"/>
    <property type="molecule type" value="Genomic_DNA"/>
</dbReference>
<dbReference type="GO" id="GO:0006338">
    <property type="term" value="P:chromatin remodeling"/>
    <property type="evidence" value="ECO:0007669"/>
    <property type="project" value="InterPro"/>
</dbReference>
<dbReference type="PANTHER" id="PTHR16062">
    <property type="entry name" value="SWI/SNF-RELATED"/>
    <property type="match status" value="1"/>
</dbReference>
<gene>
    <name evidence="14" type="ORF">PICST_76726</name>
</gene>
<evidence type="ECO:0000256" key="9">
    <source>
        <dbReference type="ARBA" id="ARBA00061403"/>
    </source>
</evidence>
<feature type="region of interest" description="Disordered" evidence="11">
    <location>
        <begin position="154"/>
        <end position="224"/>
    </location>
</feature>
<dbReference type="InterPro" id="IPR048047">
    <property type="entry name" value="RSC1/2_bromodom"/>
</dbReference>
<dbReference type="HOGENOM" id="CLU_007728_2_1_1"/>
<feature type="compositionally biased region" description="Low complexity" evidence="11">
    <location>
        <begin position="685"/>
        <end position="703"/>
    </location>
</feature>
<dbReference type="PROSITE" id="PS51038">
    <property type="entry name" value="BAH"/>
    <property type="match status" value="1"/>
</dbReference>
<dbReference type="PROSITE" id="PS50014">
    <property type="entry name" value="BROMODOMAIN_2"/>
    <property type="match status" value="2"/>
</dbReference>
<evidence type="ECO:0000256" key="7">
    <source>
        <dbReference type="ARBA" id="ARBA00023163"/>
    </source>
</evidence>
<dbReference type="InterPro" id="IPR037382">
    <property type="entry name" value="Rsc/polybromo"/>
</dbReference>
<dbReference type="InterPro" id="IPR035700">
    <property type="entry name" value="Rsc1/Rsc2_Bromo"/>
</dbReference>
<dbReference type="SUPFAM" id="SSF47370">
    <property type="entry name" value="Bromodomain"/>
    <property type="match status" value="2"/>
</dbReference>
<dbReference type="GO" id="GO:0003682">
    <property type="term" value="F:chromatin binding"/>
    <property type="evidence" value="ECO:0007669"/>
    <property type="project" value="InterPro"/>
</dbReference>
<evidence type="ECO:0000313" key="14">
    <source>
        <dbReference type="EMBL" id="ABN65344.2"/>
    </source>
</evidence>
<keyword evidence="5" id="KW-0805">Transcription regulation</keyword>
<evidence type="ECO:0000256" key="10">
    <source>
        <dbReference type="PROSITE-ProRule" id="PRU00035"/>
    </source>
</evidence>
<dbReference type="CDD" id="cd04717">
    <property type="entry name" value="BAH_polybromo"/>
    <property type="match status" value="1"/>
</dbReference>
<keyword evidence="8" id="KW-0539">Nucleus</keyword>
<reference evidence="14 15" key="1">
    <citation type="journal article" date="2007" name="Nat. Biotechnol.">
        <title>Genome sequence of the lignocellulose-bioconverting and xylose-fermenting yeast Pichia stipitis.</title>
        <authorList>
            <person name="Jeffries T.W."/>
            <person name="Grigoriev I.V."/>
            <person name="Grimwood J."/>
            <person name="Laplaza J.M."/>
            <person name="Aerts A."/>
            <person name="Salamov A."/>
            <person name="Schmutz J."/>
            <person name="Lindquist E."/>
            <person name="Dehal P."/>
            <person name="Shapiro H."/>
            <person name="Jin Y.S."/>
            <person name="Passoth V."/>
            <person name="Richardson P.M."/>
        </authorList>
    </citation>
    <scope>NUCLEOTIDE SEQUENCE [LARGE SCALE GENOMIC DNA]</scope>
    <source>
        <strain evidence="15">ATCC 58785 / CBS 6054 / NBRC 10063 / NRRL Y-11545</strain>
    </source>
</reference>
<dbReference type="GO" id="GO:0006368">
    <property type="term" value="P:transcription elongation by RNA polymerase II"/>
    <property type="evidence" value="ECO:0007669"/>
    <property type="project" value="TreeGrafter"/>
</dbReference>
<keyword evidence="4" id="KW-0156">Chromatin regulator</keyword>
<dbReference type="OrthoDB" id="1742084at2759"/>
<dbReference type="Pfam" id="PF01426">
    <property type="entry name" value="BAH"/>
    <property type="match status" value="1"/>
</dbReference>
<dbReference type="STRING" id="322104.A3LRA0"/>
<comment type="subcellular location">
    <subcellularLocation>
        <location evidence="1">Nucleus</location>
    </subcellularLocation>
</comment>
<dbReference type="PRINTS" id="PR00503">
    <property type="entry name" value="BROMODOMAIN"/>
</dbReference>
<comment type="similarity">
    <text evidence="9">Belongs to the RSC1 family.</text>
</comment>
<dbReference type="FunFam" id="2.30.30.490:FF:000016">
    <property type="entry name" value="RSC complex member"/>
    <property type="match status" value="1"/>
</dbReference>
<organism evidence="14 15">
    <name type="scientific">Scheffersomyces stipitis (strain ATCC 58785 / CBS 6054 / NBRC 10063 / NRRL Y-11545)</name>
    <name type="common">Yeast</name>
    <name type="synonym">Pichia stipitis</name>
    <dbReference type="NCBI Taxonomy" id="322104"/>
    <lineage>
        <taxon>Eukaryota</taxon>
        <taxon>Fungi</taxon>
        <taxon>Dikarya</taxon>
        <taxon>Ascomycota</taxon>
        <taxon>Saccharomycotina</taxon>
        <taxon>Pichiomycetes</taxon>
        <taxon>Debaryomycetaceae</taxon>
        <taxon>Scheffersomyces</taxon>
    </lineage>
</organism>
<dbReference type="CDD" id="cd05521">
    <property type="entry name" value="Bromo_Rsc1_2_I"/>
    <property type="match status" value="1"/>
</dbReference>
<dbReference type="SMART" id="SM00297">
    <property type="entry name" value="BROMO"/>
    <property type="match status" value="2"/>
</dbReference>
<dbReference type="GeneID" id="4838306"/>
<evidence type="ECO:0000256" key="5">
    <source>
        <dbReference type="ARBA" id="ARBA00023015"/>
    </source>
</evidence>
<keyword evidence="7" id="KW-0804">Transcription</keyword>
<accession>A3LRA0</accession>
<evidence type="ECO:0000256" key="1">
    <source>
        <dbReference type="ARBA" id="ARBA00004123"/>
    </source>
</evidence>
<dbReference type="InterPro" id="IPR001025">
    <property type="entry name" value="BAH_dom"/>
</dbReference>
<proteinExistence type="inferred from homology"/>
<keyword evidence="6 10" id="KW-0103">Bromodomain</keyword>
<sequence>MLSDRDRKKLNNRLQSLYDRVYKIEDHGHPIATTFHTLPLRTGTDYYKIVKNPLSLHGVGRKIKNSKYDDGQQFVDDLSQVSWNARLYNIRESKVYRHALILKQFVLTVVIPKLKNDKAVPNSKTIAYPVLGDLPDEKDEAKLESVSIVQYETTPQAEPAYSGSGGRPTPPLDYQQQQQYQQQYQQSFSSTGSIGLSSSHQLSPPPFKQSKHVESGIRRGRPPIIDKPFETRIKLILKSFKKLRDPNNESRSLTQHFDKLPDTKTNPSYYHTITNPISLFEIKVKVRTRKYTSVDQFIHDLDVMFSNFQMFYQNDPYSEEFIDFQNFNREAHAIIQQEISKSDQDLMVSSTSGNDGVVRYPLDTLEVNGYSYKIGDWVLIENGNDPEKPTVGQIFRLWSTEDGNRYCNVCWYYRPEQTCHVADRLFFLNEVCKTGQYRDHLVNEIVGPCYVIFLTRYQKGDLPDGVIPDGAPWFICEFRYNESNHVFNRIRTWKACLPDEVRDHPEQPLIPLNDTRKLIKYESPIKSLLPKDAYIGMPIPEPTLGQPKAPPLVGSVYLAPAFKEDDLGQYVTSPNVAPMPELDETASGRRAFLFTPISQLKGGGGATTTVYTTGGIALPSVETAQPPVVVPVATAAYSAPIPVVVPEEKPILPGTYKSLQSQIQESQSKRLQEQQLQQLQQQQQQQVYGRVSTPPTSITPTGSNFHTSTSNYSTLLAGGVLSYALDDVEGKLADFTVLNKRRRINHNSNNDTHTEVESVIFYRAPPYVIPGNRIITNNATELGHSAAYLAWKLNQS</sequence>
<dbReference type="InterPro" id="IPR043151">
    <property type="entry name" value="BAH_sf"/>
</dbReference>
<keyword evidence="15" id="KW-1185">Reference proteome</keyword>
<dbReference type="PANTHER" id="PTHR16062:SF21">
    <property type="entry name" value="CHROMATIN STRUCTURE-REMODELING COMPLEX SUBUNIT RSC1-RELATED"/>
    <property type="match status" value="1"/>
</dbReference>
<dbReference type="InParanoid" id="A3LRA0"/>
<dbReference type="SMART" id="SM00439">
    <property type="entry name" value="BAH"/>
    <property type="match status" value="1"/>
</dbReference>
<name>A3LRA0_PICST</name>
<evidence type="ECO:0000313" key="15">
    <source>
        <dbReference type="Proteomes" id="UP000002258"/>
    </source>
</evidence>
<dbReference type="FunCoup" id="A3LRA0">
    <property type="interactions" value="351"/>
</dbReference>
<dbReference type="eggNOG" id="KOG1827">
    <property type="taxonomic scope" value="Eukaryota"/>
</dbReference>
<dbReference type="Proteomes" id="UP000002258">
    <property type="component" value="Chromosome 3"/>
</dbReference>
<dbReference type="InterPro" id="IPR001487">
    <property type="entry name" value="Bromodomain"/>
</dbReference>
<evidence type="ECO:0000256" key="8">
    <source>
        <dbReference type="ARBA" id="ARBA00023242"/>
    </source>
</evidence>
<dbReference type="KEGG" id="pic:PICST_76726"/>
<dbReference type="Pfam" id="PF00439">
    <property type="entry name" value="Bromodomain"/>
    <property type="match status" value="2"/>
</dbReference>
<dbReference type="InterPro" id="IPR018359">
    <property type="entry name" value="Bromodomain_CS"/>
</dbReference>
<feature type="region of interest" description="Disordered" evidence="11">
    <location>
        <begin position="685"/>
        <end position="705"/>
    </location>
</feature>
<feature type="domain" description="BAH" evidence="13">
    <location>
        <begin position="370"/>
        <end position="491"/>
    </location>
</feature>
<feature type="compositionally biased region" description="Low complexity" evidence="11">
    <location>
        <begin position="174"/>
        <end position="199"/>
    </location>
</feature>
<dbReference type="Gene3D" id="2.30.30.490">
    <property type="match status" value="1"/>
</dbReference>
<evidence type="ECO:0000256" key="4">
    <source>
        <dbReference type="ARBA" id="ARBA00022853"/>
    </source>
</evidence>
<evidence type="ECO:0000256" key="6">
    <source>
        <dbReference type="ARBA" id="ARBA00023117"/>
    </source>
</evidence>
<dbReference type="Gene3D" id="1.20.920.10">
    <property type="entry name" value="Bromodomain-like"/>
    <property type="match status" value="2"/>
</dbReference>
<dbReference type="CDD" id="cd05522">
    <property type="entry name" value="Bromo_Rsc1_2_II"/>
    <property type="match status" value="1"/>
</dbReference>
<evidence type="ECO:0000256" key="3">
    <source>
        <dbReference type="ARBA" id="ARBA00022737"/>
    </source>
</evidence>
<evidence type="ECO:0000259" key="13">
    <source>
        <dbReference type="PROSITE" id="PS51038"/>
    </source>
</evidence>
<feature type="domain" description="Bromo" evidence="12">
    <location>
        <begin position="249"/>
        <end position="319"/>
    </location>
</feature>
<dbReference type="RefSeq" id="XP_001383373.2">
    <property type="nucleotide sequence ID" value="XM_001383336.1"/>
</dbReference>
<evidence type="ECO:0000259" key="12">
    <source>
        <dbReference type="PROSITE" id="PS50014"/>
    </source>
</evidence>